<protein>
    <recommendedName>
        <fullName evidence="6">DUF4005 domain-containing protein</fullName>
    </recommendedName>
</protein>
<dbReference type="Proteomes" id="UP001229421">
    <property type="component" value="Unassembled WGS sequence"/>
</dbReference>
<organism evidence="7 8">
    <name type="scientific">Tagetes erecta</name>
    <name type="common">African marigold</name>
    <dbReference type="NCBI Taxonomy" id="13708"/>
    <lineage>
        <taxon>Eukaryota</taxon>
        <taxon>Viridiplantae</taxon>
        <taxon>Streptophyta</taxon>
        <taxon>Embryophyta</taxon>
        <taxon>Tracheophyta</taxon>
        <taxon>Spermatophyta</taxon>
        <taxon>Magnoliopsida</taxon>
        <taxon>eudicotyledons</taxon>
        <taxon>Gunneridae</taxon>
        <taxon>Pentapetalae</taxon>
        <taxon>asterids</taxon>
        <taxon>campanulids</taxon>
        <taxon>Asterales</taxon>
        <taxon>Asteraceae</taxon>
        <taxon>Asteroideae</taxon>
        <taxon>Heliantheae alliance</taxon>
        <taxon>Tageteae</taxon>
        <taxon>Tagetes</taxon>
    </lineage>
</organism>
<evidence type="ECO:0000256" key="2">
    <source>
        <dbReference type="ARBA" id="ARBA00024341"/>
    </source>
</evidence>
<comment type="subunit">
    <text evidence="3">Binds to multiple calmodulin (CaM) in the presence of Ca(2+) and CaM-like proteins.</text>
</comment>
<name>A0AAD8KA37_TARER</name>
<feature type="domain" description="DUF4005" evidence="6">
    <location>
        <begin position="274"/>
        <end position="366"/>
    </location>
</feature>
<keyword evidence="1" id="KW-0112">Calmodulin-binding</keyword>
<dbReference type="InterPro" id="IPR027417">
    <property type="entry name" value="P-loop_NTPase"/>
</dbReference>
<comment type="similarity">
    <text evidence="2">Belongs to the IQD family.</text>
</comment>
<feature type="region of interest" description="Disordered" evidence="5">
    <location>
        <begin position="266"/>
        <end position="293"/>
    </location>
</feature>
<evidence type="ECO:0000256" key="4">
    <source>
        <dbReference type="ARBA" id="ARBA00045534"/>
    </source>
</evidence>
<evidence type="ECO:0000313" key="7">
    <source>
        <dbReference type="EMBL" id="KAK1419109.1"/>
    </source>
</evidence>
<dbReference type="EMBL" id="JAUHHV010000007">
    <property type="protein sequence ID" value="KAK1419109.1"/>
    <property type="molecule type" value="Genomic_DNA"/>
</dbReference>
<dbReference type="GO" id="GO:0005516">
    <property type="term" value="F:calmodulin binding"/>
    <property type="evidence" value="ECO:0007669"/>
    <property type="project" value="UniProtKB-KW"/>
</dbReference>
<dbReference type="PANTHER" id="PTHR32295">
    <property type="entry name" value="IQ-DOMAIN 5-RELATED"/>
    <property type="match status" value="1"/>
</dbReference>
<dbReference type="CDD" id="cd23767">
    <property type="entry name" value="IQCD"/>
    <property type="match status" value="1"/>
</dbReference>
<feature type="region of interest" description="Disordered" evidence="5">
    <location>
        <begin position="36"/>
        <end position="60"/>
    </location>
</feature>
<evidence type="ECO:0000313" key="8">
    <source>
        <dbReference type="Proteomes" id="UP001229421"/>
    </source>
</evidence>
<dbReference type="AlphaFoldDB" id="A0AAD8KA37"/>
<dbReference type="SUPFAM" id="SSF52540">
    <property type="entry name" value="P-loop containing nucleoside triphosphate hydrolases"/>
    <property type="match status" value="1"/>
</dbReference>
<dbReference type="SMART" id="SM00015">
    <property type="entry name" value="IQ"/>
    <property type="match status" value="2"/>
</dbReference>
<evidence type="ECO:0000256" key="5">
    <source>
        <dbReference type="SAM" id="MobiDB-lite"/>
    </source>
</evidence>
<evidence type="ECO:0000256" key="3">
    <source>
        <dbReference type="ARBA" id="ARBA00024378"/>
    </source>
</evidence>
<reference evidence="7" key="1">
    <citation type="journal article" date="2023" name="bioRxiv">
        <title>Improved chromosome-level genome assembly for marigold (Tagetes erecta).</title>
        <authorList>
            <person name="Jiang F."/>
            <person name="Yuan L."/>
            <person name="Wang S."/>
            <person name="Wang H."/>
            <person name="Xu D."/>
            <person name="Wang A."/>
            <person name="Fan W."/>
        </authorList>
    </citation>
    <scope>NUCLEOTIDE SEQUENCE</scope>
    <source>
        <strain evidence="7">WSJ</strain>
        <tissue evidence="7">Leaf</tissue>
    </source>
</reference>
<accession>A0AAD8KA37</accession>
<dbReference type="InterPro" id="IPR025064">
    <property type="entry name" value="DUF4005"/>
</dbReference>
<comment type="function">
    <text evidence="4">May be involved in cooperative interactions with calmodulins or calmodulin-like proteins. Recruits calmodulin proteins to microtubules, thus being a potential scaffold in cellular signaling and trafficking. May associate with nucleic acids and regulate gene expression at the transcriptional or post-transcriptional level.</text>
</comment>
<evidence type="ECO:0000259" key="6">
    <source>
        <dbReference type="Pfam" id="PF13178"/>
    </source>
</evidence>
<keyword evidence="8" id="KW-1185">Reference proteome</keyword>
<dbReference type="InterPro" id="IPR000048">
    <property type="entry name" value="IQ_motif_EF-hand-BS"/>
</dbReference>
<proteinExistence type="inferred from homology"/>
<evidence type="ECO:0000256" key="1">
    <source>
        <dbReference type="ARBA" id="ARBA00022860"/>
    </source>
</evidence>
<dbReference type="Pfam" id="PF00612">
    <property type="entry name" value="IQ"/>
    <property type="match status" value="2"/>
</dbReference>
<dbReference type="PROSITE" id="PS50096">
    <property type="entry name" value="IQ"/>
    <property type="match status" value="2"/>
</dbReference>
<feature type="compositionally biased region" description="Polar residues" evidence="5">
    <location>
        <begin position="327"/>
        <end position="337"/>
    </location>
</feature>
<dbReference type="PANTHER" id="PTHR32295:SF11">
    <property type="entry name" value="PROTEIN IQ-DOMAIN 22"/>
    <property type="match status" value="1"/>
</dbReference>
<gene>
    <name evidence="7" type="ORF">QVD17_28267</name>
</gene>
<dbReference type="Pfam" id="PF13178">
    <property type="entry name" value="DUF4005"/>
    <property type="match status" value="1"/>
</dbReference>
<comment type="caution">
    <text evidence="7">The sequence shown here is derived from an EMBL/GenBank/DDBJ whole genome shotgun (WGS) entry which is preliminary data.</text>
</comment>
<sequence>MGNWRASKFFKSLLGFKTTDSPQDNNKQLKRRWSLVKSRRRNSCPADLHEGSKPTIETSIHPHRNSYKNEEPNKHAVALAAATAAAVEAAITAAHAAAEIVRMTTGYGGREELAAVKIQSCFRAYLARRALRALKALVKLQAVVRGHLLRKQTVDMMRRLQALVRAQERASAMRSRITDSTTNPDPSSQFHHYGLLTPEKVENFPHGKHDYHSISKRTGSRSYVRGINGQERMFLDGSSDHEDDKVVEVDMGGSYVMTKGRRLFQHDQSNLGHSPSLTTSRGSTLQPTSSSPFTSCEVNSFYNSTRGEVTTPIKSDGSRSSIGSYSNHPNYMANTESSRAKLRSLSAPKLRPQLDVSNVTKRYSGYKYASGMQQVPKVRDSLVKKTYLGSGRHDQHVLLVYDKEESDFCADYWN</sequence>
<dbReference type="Gene3D" id="1.20.5.190">
    <property type="match status" value="1"/>
</dbReference>
<feature type="region of interest" description="Disordered" evidence="5">
    <location>
        <begin position="307"/>
        <end position="343"/>
    </location>
</feature>